<dbReference type="InterPro" id="IPR007844">
    <property type="entry name" value="AsmA"/>
</dbReference>
<gene>
    <name evidence="3" type="ORF">EZH24_05355</name>
</gene>
<dbReference type="Pfam" id="PF05170">
    <property type="entry name" value="AsmA"/>
    <property type="match status" value="1"/>
</dbReference>
<feature type="transmembrane region" description="Helical" evidence="1">
    <location>
        <begin position="38"/>
        <end position="58"/>
    </location>
</feature>
<evidence type="ECO:0000313" key="4">
    <source>
        <dbReference type="Proteomes" id="UP000310168"/>
    </source>
</evidence>
<keyword evidence="1" id="KW-0472">Membrane</keyword>
<evidence type="ECO:0000256" key="1">
    <source>
        <dbReference type="SAM" id="Phobius"/>
    </source>
</evidence>
<keyword evidence="4" id="KW-1185">Reference proteome</keyword>
<dbReference type="EMBL" id="SJDU01000103">
    <property type="protein sequence ID" value="TKZ35429.1"/>
    <property type="molecule type" value="Genomic_DNA"/>
</dbReference>
<keyword evidence="1" id="KW-0812">Transmembrane</keyword>
<proteinExistence type="predicted"/>
<protein>
    <submittedName>
        <fullName evidence="3">AsmA family protein</fullName>
    </submittedName>
</protein>
<evidence type="ECO:0000259" key="2">
    <source>
        <dbReference type="Pfam" id="PF05170"/>
    </source>
</evidence>
<name>A0ABY2TRE3_9SPIR</name>
<comment type="caution">
    <text evidence="3">The sequence shown here is derived from an EMBL/GenBank/DDBJ whole genome shotgun (WGS) entry which is preliminary data.</text>
</comment>
<dbReference type="RefSeq" id="WP_137998112.1">
    <property type="nucleotide sequence ID" value="NZ_SJDU01000103.1"/>
</dbReference>
<evidence type="ECO:0000313" key="3">
    <source>
        <dbReference type="EMBL" id="TKZ35429.1"/>
    </source>
</evidence>
<keyword evidence="1" id="KW-1133">Transmembrane helix</keyword>
<feature type="domain" description="AsmA" evidence="2">
    <location>
        <begin position="37"/>
        <end position="164"/>
    </location>
</feature>
<sequence>MKLKDFFKKKNKIETDSVSETNIENNNIKSKKKFKKRYIPLIILIVLIFAVIGARIYFNNERVKNLIENIVYSSTNRKLEIGDFKYSLLFPNIQINDAILYNSTNFNEAKNISIDNVRLRFSLFSLFLLKLNIKEFSIDNLYINMFTDESGNLNLPDLPPSEPKIKDTNKAPFDFHKLDFLKFKANIENIRINN</sequence>
<dbReference type="Proteomes" id="UP000310168">
    <property type="component" value="Unassembled WGS sequence"/>
</dbReference>
<reference evidence="3 4" key="1">
    <citation type="journal article" date="2019" name="Anaerobe">
        <title>Brachyspira catarrhinii sp. nov., an anaerobic intestinal spirochaete isolated from vervet monkeys may have been misidentified as Brachyspira aalborgi in previous studies.</title>
        <authorList>
            <person name="Phillips N.D."/>
            <person name="La T."/>
            <person name="Hampson D.J."/>
        </authorList>
    </citation>
    <scope>NUCLEOTIDE SEQUENCE [LARGE SCALE GENOMIC DNA]</scope>
    <source>
        <strain evidence="3 4">Z12</strain>
    </source>
</reference>
<organism evidence="3 4">
    <name type="scientific">Brachyspira catarrhinii</name>
    <dbReference type="NCBI Taxonomy" id="2528966"/>
    <lineage>
        <taxon>Bacteria</taxon>
        <taxon>Pseudomonadati</taxon>
        <taxon>Spirochaetota</taxon>
        <taxon>Spirochaetia</taxon>
        <taxon>Brachyspirales</taxon>
        <taxon>Brachyspiraceae</taxon>
        <taxon>Brachyspira</taxon>
    </lineage>
</organism>
<dbReference type="PANTHER" id="PTHR30441:SF4">
    <property type="entry name" value="PROTEIN ASMA"/>
    <property type="match status" value="1"/>
</dbReference>
<accession>A0ABY2TRE3</accession>
<dbReference type="PANTHER" id="PTHR30441">
    <property type="entry name" value="DUF748 DOMAIN-CONTAINING PROTEIN"/>
    <property type="match status" value="1"/>
</dbReference>
<dbReference type="InterPro" id="IPR052894">
    <property type="entry name" value="AsmA-related"/>
</dbReference>
<feature type="non-terminal residue" evidence="3">
    <location>
        <position position="194"/>
    </location>
</feature>